<sequence length="1056" mass="100531">MMYQLCSVTGVGWGSASGGPGAGGGGGGAATGGPVLATAAGRVSVCDAGTLAEVGAWAAYAGAVTGLAVGGWAVAVGGTAVRGGVVYDAPGVALYDLRGGRGGTTGVGGGGTAGGLGSVGGDGGVGGGGGGGTGPAAARVATLPFADGAAYLTFGPDGTLWGLSRSGVVGAWDVARGEGLTGFRLDAGGDPATALAAGGVAGGVLVGGDAGGFVHQWVRAPASGSGGGGGGEEEIVGRSMRPPPAAAASATRLHVPAPVPPGGEAGGVPVPLALYPSTLLGGAAGGGARRRGLLGVHPAAAAAAGGAAKAGGPPARPAAAAAAAAAAATAAAAAGFPPLLTDEVGAWPGVGGAAAAAPYARFPRRVAPEIVGGAGAEGFTFRLFNASPGGRWVGLENALPHSGGAPPLPPATVVATPTAARPRVPGTLADVAGGGGGGAAAEAGNFMQAFIHTPAAAALGLLDGPAARPTGARIEALMRYLLEQLVLDVAGPAGAFARLLAGSLRRSADRTRAYCAASDAVESMSQRRRLLSLPNVLLVGCGAASPAAARWWTPSTTSGGLGGGGSGGGGSPPMTGVMGPAGGGGALGGIGGAAGGGGRLSPAAAAAAAMASSPRLPTALRITTGGVAVDALSVTPVPAAAPGTPVGVAGATAPDTGDADATYDLVAVVAAVPPPPSAATGAAVGAGPGGSGAAAATAGSEAASAVAAAGARAADTSDEDGGGGNGGGPAAAANGNAAATTGDGGPADAPAVATGGAGGDAAGGGAGAVAAPGTAAVAVAARGAPPPSRALVVPSPPRISMREALSPAVNTAVPCVDGLEPLPGRGMVVALDCEFVGVGREEVEISTTGSRTVVVPERLALARVSVLRGDGWPASRVGLPLVDDYIAVREPVLDYHTRFSGLVEGDLDPTGRSPYVVTHRKAVYKKLRALVDAGVVLAGHGLAKDFRIANFVVPPHQVVDTVALFRLPGKRLLSLRYLAAALLGVDIQAHTHDSVEDAVTALRLYRVWRALYGRGEVGGVLRTLYAYGYAHGWTVDAARPPLGEEYWQLVAEGGGV</sequence>
<keyword evidence="2" id="KW-1185">Reference proteome</keyword>
<accession>A0ACC3BRA8</accession>
<protein>
    <submittedName>
        <fullName evidence="1">Uncharacterized protein</fullName>
    </submittedName>
</protein>
<dbReference type="Proteomes" id="UP000798662">
    <property type="component" value="Chromosome 1"/>
</dbReference>
<comment type="caution">
    <text evidence="1">The sequence shown here is derived from an EMBL/GenBank/DDBJ whole genome shotgun (WGS) entry which is preliminary data.</text>
</comment>
<gene>
    <name evidence="1" type="ORF">I4F81_003124</name>
</gene>
<proteinExistence type="predicted"/>
<name>A0ACC3BRA8_PYRYE</name>
<reference evidence="1" key="1">
    <citation type="submission" date="2019-11" db="EMBL/GenBank/DDBJ databases">
        <title>Nori genome reveals adaptations in red seaweeds to the harsh intertidal environment.</title>
        <authorList>
            <person name="Wang D."/>
            <person name="Mao Y."/>
        </authorList>
    </citation>
    <scope>NUCLEOTIDE SEQUENCE</scope>
    <source>
        <tissue evidence="1">Gametophyte</tissue>
    </source>
</reference>
<evidence type="ECO:0000313" key="2">
    <source>
        <dbReference type="Proteomes" id="UP000798662"/>
    </source>
</evidence>
<evidence type="ECO:0000313" key="1">
    <source>
        <dbReference type="EMBL" id="KAK1860535.1"/>
    </source>
</evidence>
<organism evidence="1 2">
    <name type="scientific">Pyropia yezoensis</name>
    <name type="common">Susabi-nori</name>
    <name type="synonym">Porphyra yezoensis</name>
    <dbReference type="NCBI Taxonomy" id="2788"/>
    <lineage>
        <taxon>Eukaryota</taxon>
        <taxon>Rhodophyta</taxon>
        <taxon>Bangiophyceae</taxon>
        <taxon>Bangiales</taxon>
        <taxon>Bangiaceae</taxon>
        <taxon>Pyropia</taxon>
    </lineage>
</organism>
<dbReference type="EMBL" id="CM020618">
    <property type="protein sequence ID" value="KAK1860535.1"/>
    <property type="molecule type" value="Genomic_DNA"/>
</dbReference>